<sequence length="161" mass="17104">MAAIVVVAATARGGIKILPVAQAVILASMTVVGFTGDRLVDADLVKYGPGLAGLLLGLFMVATAATMPFTAQFARSEVPPELWHNRRFLNLNRRISTAWGLAVLVLGACHLVGALIGLEDAQLLVRLAVNWVLPLFAFQQAGAYTKRVVATAHAMQERNAS</sequence>
<dbReference type="EMBL" id="JAVREJ010000029">
    <property type="protein sequence ID" value="MDT0353323.1"/>
    <property type="molecule type" value="Genomic_DNA"/>
</dbReference>
<dbReference type="Proteomes" id="UP001183202">
    <property type="component" value="Unassembled WGS sequence"/>
</dbReference>
<protein>
    <submittedName>
        <fullName evidence="2">Uncharacterized protein</fullName>
    </submittedName>
</protein>
<name>A0ABU2NIS4_9PSEU</name>
<dbReference type="RefSeq" id="WP_311559835.1">
    <property type="nucleotide sequence ID" value="NZ_JAVREJ010000029.1"/>
</dbReference>
<evidence type="ECO:0000256" key="1">
    <source>
        <dbReference type="SAM" id="Phobius"/>
    </source>
</evidence>
<organism evidence="2 3">
    <name type="scientific">Pseudonocardia charpentierae</name>
    <dbReference type="NCBI Taxonomy" id="3075545"/>
    <lineage>
        <taxon>Bacteria</taxon>
        <taxon>Bacillati</taxon>
        <taxon>Actinomycetota</taxon>
        <taxon>Actinomycetes</taxon>
        <taxon>Pseudonocardiales</taxon>
        <taxon>Pseudonocardiaceae</taxon>
        <taxon>Pseudonocardia</taxon>
    </lineage>
</organism>
<evidence type="ECO:0000313" key="2">
    <source>
        <dbReference type="EMBL" id="MDT0353323.1"/>
    </source>
</evidence>
<keyword evidence="1" id="KW-0472">Membrane</keyword>
<feature type="transmembrane region" description="Helical" evidence="1">
    <location>
        <begin position="47"/>
        <end position="74"/>
    </location>
</feature>
<comment type="caution">
    <text evidence="2">The sequence shown here is derived from an EMBL/GenBank/DDBJ whole genome shotgun (WGS) entry which is preliminary data.</text>
</comment>
<keyword evidence="1" id="KW-1133">Transmembrane helix</keyword>
<proteinExistence type="predicted"/>
<reference evidence="3" key="1">
    <citation type="submission" date="2023-07" db="EMBL/GenBank/DDBJ databases">
        <title>30 novel species of actinomycetes from the DSMZ collection.</title>
        <authorList>
            <person name="Nouioui I."/>
        </authorList>
    </citation>
    <scope>NUCLEOTIDE SEQUENCE [LARGE SCALE GENOMIC DNA]</scope>
    <source>
        <strain evidence="3">DSM 45834</strain>
    </source>
</reference>
<keyword evidence="3" id="KW-1185">Reference proteome</keyword>
<feature type="transmembrane region" description="Helical" evidence="1">
    <location>
        <begin position="95"/>
        <end position="115"/>
    </location>
</feature>
<evidence type="ECO:0000313" key="3">
    <source>
        <dbReference type="Proteomes" id="UP001183202"/>
    </source>
</evidence>
<keyword evidence="1" id="KW-0812">Transmembrane</keyword>
<gene>
    <name evidence="2" type="ORF">RM445_27810</name>
</gene>
<accession>A0ABU2NIS4</accession>